<keyword evidence="4 8" id="KW-0521">NADP</keyword>
<accession>G8R8U5</accession>
<dbReference type="RefSeq" id="WP_014201881.1">
    <property type="nucleotide sequence ID" value="NC_016599.1"/>
</dbReference>
<evidence type="ECO:0000256" key="6">
    <source>
        <dbReference type="ARBA" id="ARBA00023244"/>
    </source>
</evidence>
<dbReference type="InterPro" id="IPR006151">
    <property type="entry name" value="Shikm_DH/Glu-tRNA_Rdtase"/>
</dbReference>
<evidence type="ECO:0000259" key="15">
    <source>
        <dbReference type="Pfam" id="PF01488"/>
    </source>
</evidence>
<comment type="domain">
    <text evidence="8">Possesses an unusual extended V-shaped dimeric structure with each monomer consisting of three distinct domains arranged along a curved 'spinal' alpha-helix. The N-terminal catalytic domain specifically recognizes the glutamate moiety of the substrate. The second domain is the NADPH-binding domain, and the third C-terminal domain is responsible for dimerization.</text>
</comment>
<comment type="pathway">
    <text evidence="1 8 13">Porphyrin-containing compound metabolism; protoporphyrin-IX biosynthesis; 5-aminolevulinate from L-glutamyl-tRNA(Glu): step 1/2.</text>
</comment>
<dbReference type="PATRIC" id="fig|926562.3.peg.1537"/>
<dbReference type="OrthoDB" id="110209at2"/>
<dbReference type="InterPro" id="IPR015895">
    <property type="entry name" value="4pyrrol_synth_GluRdtase_N"/>
</dbReference>
<dbReference type="GO" id="GO:0050661">
    <property type="term" value="F:NADP binding"/>
    <property type="evidence" value="ECO:0007669"/>
    <property type="project" value="InterPro"/>
</dbReference>
<evidence type="ECO:0000256" key="12">
    <source>
        <dbReference type="PIRSR" id="PIRSR000445-4"/>
    </source>
</evidence>
<comment type="similarity">
    <text evidence="2 8 13">Belongs to the glutamyl-tRNA reductase family.</text>
</comment>
<evidence type="ECO:0000256" key="3">
    <source>
        <dbReference type="ARBA" id="ARBA00012970"/>
    </source>
</evidence>
<dbReference type="HAMAP" id="MF_00087">
    <property type="entry name" value="Glu_tRNA_reductase"/>
    <property type="match status" value="1"/>
</dbReference>
<evidence type="ECO:0000256" key="13">
    <source>
        <dbReference type="RuleBase" id="RU000584"/>
    </source>
</evidence>
<name>G8R8U5_OWEHD</name>
<dbReference type="SUPFAM" id="SSF69742">
    <property type="entry name" value="Glutamyl tRNA-reductase catalytic, N-terminal domain"/>
    <property type="match status" value="1"/>
</dbReference>
<evidence type="ECO:0000256" key="4">
    <source>
        <dbReference type="ARBA" id="ARBA00022857"/>
    </source>
</evidence>
<dbReference type="InterPro" id="IPR018214">
    <property type="entry name" value="GluRdtase_CS"/>
</dbReference>
<evidence type="ECO:0000256" key="5">
    <source>
        <dbReference type="ARBA" id="ARBA00023002"/>
    </source>
</evidence>
<dbReference type="eggNOG" id="COG0373">
    <property type="taxonomic scope" value="Bacteria"/>
</dbReference>
<dbReference type="PIRSF" id="PIRSF000445">
    <property type="entry name" value="4pyrrol_synth_GluRdtase"/>
    <property type="match status" value="1"/>
</dbReference>
<dbReference type="GO" id="GO:0019353">
    <property type="term" value="P:protoporphyrinogen IX biosynthetic process from glutamate"/>
    <property type="evidence" value="ECO:0007669"/>
    <property type="project" value="TreeGrafter"/>
</dbReference>
<keyword evidence="5 8" id="KW-0560">Oxidoreductase</keyword>
<feature type="binding site" evidence="8 10">
    <location>
        <begin position="57"/>
        <end position="60"/>
    </location>
    <ligand>
        <name>substrate</name>
    </ligand>
</feature>
<feature type="binding site" evidence="8 10">
    <location>
        <begin position="118"/>
        <end position="120"/>
    </location>
    <ligand>
        <name>substrate</name>
    </ligand>
</feature>
<evidence type="ECO:0000256" key="7">
    <source>
        <dbReference type="ARBA" id="ARBA00047464"/>
    </source>
</evidence>
<dbReference type="Pfam" id="PF01488">
    <property type="entry name" value="Shikimate_DH"/>
    <property type="match status" value="1"/>
</dbReference>
<evidence type="ECO:0000259" key="16">
    <source>
        <dbReference type="Pfam" id="PF05201"/>
    </source>
</evidence>
<dbReference type="PANTHER" id="PTHR43013">
    <property type="entry name" value="GLUTAMYL-TRNA REDUCTASE"/>
    <property type="match status" value="1"/>
</dbReference>
<feature type="domain" description="Quinate/shikimate 5-dehydrogenase/glutamyl-tRNA reductase" evidence="15">
    <location>
        <begin position="188"/>
        <end position="308"/>
    </location>
</feature>
<evidence type="ECO:0000256" key="11">
    <source>
        <dbReference type="PIRSR" id="PIRSR000445-3"/>
    </source>
</evidence>
<evidence type="ECO:0000256" key="10">
    <source>
        <dbReference type="PIRSR" id="PIRSR000445-2"/>
    </source>
</evidence>
<feature type="binding site" evidence="8 10">
    <location>
        <position position="113"/>
    </location>
    <ligand>
        <name>substrate</name>
    </ligand>
</feature>
<dbReference type="InterPro" id="IPR000343">
    <property type="entry name" value="4pyrrol_synth_GluRdtase"/>
</dbReference>
<dbReference type="SUPFAM" id="SSF69075">
    <property type="entry name" value="Glutamyl tRNA-reductase dimerization domain"/>
    <property type="match status" value="1"/>
</dbReference>
<dbReference type="PROSITE" id="PS00747">
    <property type="entry name" value="GLUTR"/>
    <property type="match status" value="1"/>
</dbReference>
<sequence>MKDFQVSKFSNFFLVGIDHTHASVDVRELFSLNEEKASHLIYDYKTLGGDGMMVVSTCNRTEIYAFANCPRDIIDLFCKHTQANLELFYRHQNIKQNREAIEHLFKVSSGMESKILGDFEIIGQIKKSFLFAKEQAAHNTFLERLVNSAVQTSKKVKNETQLSSGAASVAFAAVQKVKQHLSTLPAGAQPKVLLYGTGKIGRTACENLVNQTGLKDITLINRTEEKAERLADRFGVKHIDFSNLNEGLNAADIIIVATGALGATVIPEQFTEDKYRLILDLSVPRNVEVSLYENPNFEVVDVDALSAIADESIAKRKAEIPAAEAIINSMIDDFYIWLESRRVAPTLQAVRSKMESWKSKEVQTLLKKFPELNEEHADLLADQLLNRITGQFARQLKNGPDINNDLRTIHHIFEIEKK</sequence>
<dbReference type="KEGG" id="oho:Oweho_1535"/>
<evidence type="ECO:0000259" key="14">
    <source>
        <dbReference type="Pfam" id="PF00745"/>
    </source>
</evidence>
<dbReference type="InterPro" id="IPR036291">
    <property type="entry name" value="NAD(P)-bd_dom_sf"/>
</dbReference>
<dbReference type="InterPro" id="IPR036453">
    <property type="entry name" value="GluRdtase_dimer_dom_sf"/>
</dbReference>
<dbReference type="Gene3D" id="3.30.460.30">
    <property type="entry name" value="Glutamyl-tRNA reductase, N-terminal domain"/>
    <property type="match status" value="1"/>
</dbReference>
<dbReference type="EC" id="1.2.1.70" evidence="3 8"/>
<evidence type="ECO:0000313" key="18">
    <source>
        <dbReference type="Proteomes" id="UP000005631"/>
    </source>
</evidence>
<dbReference type="Pfam" id="PF00745">
    <property type="entry name" value="GlutR_dimer"/>
    <property type="match status" value="1"/>
</dbReference>
<dbReference type="STRING" id="926562.Oweho_1535"/>
<dbReference type="UniPathway" id="UPA00251">
    <property type="reaction ID" value="UER00316"/>
</dbReference>
<reference evidence="17 18" key="1">
    <citation type="journal article" date="2012" name="Stand. Genomic Sci.">
        <title>Genome sequence of the orange-pigmented seawater bacterium Owenweeksia hongkongensis type strain (UST20020801(T)).</title>
        <authorList>
            <person name="Riedel T."/>
            <person name="Held B."/>
            <person name="Nolan M."/>
            <person name="Lucas S."/>
            <person name="Lapidus A."/>
            <person name="Tice H."/>
            <person name="Del Rio T.G."/>
            <person name="Cheng J.F."/>
            <person name="Han C."/>
            <person name="Tapia R."/>
            <person name="Goodwin L.A."/>
            <person name="Pitluck S."/>
            <person name="Liolios K."/>
            <person name="Mavromatis K."/>
            <person name="Pagani I."/>
            <person name="Ivanova N."/>
            <person name="Mikhailova N."/>
            <person name="Pati A."/>
            <person name="Chen A."/>
            <person name="Palaniappan K."/>
            <person name="Rohde M."/>
            <person name="Tindall B.J."/>
            <person name="Detter J.C."/>
            <person name="Goker M."/>
            <person name="Woyke T."/>
            <person name="Bristow J."/>
            <person name="Eisen J.A."/>
            <person name="Markowitz V."/>
            <person name="Hugenholtz P."/>
            <person name="Klenk H.P."/>
            <person name="Kyrpides N.C."/>
        </authorList>
    </citation>
    <scope>NUCLEOTIDE SEQUENCE</scope>
    <source>
        <strain evidence="18">DSM 17368 / JCM 12287 / NRRL B-23963</strain>
    </source>
</reference>
<evidence type="ECO:0000313" key="17">
    <source>
        <dbReference type="EMBL" id="AEV32525.1"/>
    </source>
</evidence>
<feature type="domain" description="Glutamyl-tRNA reductase N-terminal" evidence="16">
    <location>
        <begin position="15"/>
        <end position="160"/>
    </location>
</feature>
<keyword evidence="18" id="KW-1185">Reference proteome</keyword>
<feature type="active site" description="Nucleophile" evidence="8 9">
    <location>
        <position position="58"/>
    </location>
</feature>
<dbReference type="AlphaFoldDB" id="G8R8U5"/>
<comment type="function">
    <text evidence="8">Catalyzes the NADPH-dependent reduction of glutamyl-tRNA(Glu) to glutamate 1-semialdehyde (GSA).</text>
</comment>
<comment type="catalytic activity">
    <reaction evidence="7 8 13">
        <text>(S)-4-amino-5-oxopentanoate + tRNA(Glu) + NADP(+) = L-glutamyl-tRNA(Glu) + NADPH + H(+)</text>
        <dbReference type="Rhea" id="RHEA:12344"/>
        <dbReference type="Rhea" id="RHEA-COMP:9663"/>
        <dbReference type="Rhea" id="RHEA-COMP:9680"/>
        <dbReference type="ChEBI" id="CHEBI:15378"/>
        <dbReference type="ChEBI" id="CHEBI:57501"/>
        <dbReference type="ChEBI" id="CHEBI:57783"/>
        <dbReference type="ChEBI" id="CHEBI:58349"/>
        <dbReference type="ChEBI" id="CHEBI:78442"/>
        <dbReference type="ChEBI" id="CHEBI:78520"/>
        <dbReference type="EC" id="1.2.1.70"/>
    </reaction>
</comment>
<keyword evidence="6 8" id="KW-0627">Porphyrin biosynthesis</keyword>
<dbReference type="NCBIfam" id="TIGR01035">
    <property type="entry name" value="hemA"/>
    <property type="match status" value="1"/>
</dbReference>
<evidence type="ECO:0000256" key="1">
    <source>
        <dbReference type="ARBA" id="ARBA00005059"/>
    </source>
</evidence>
<evidence type="ECO:0000256" key="8">
    <source>
        <dbReference type="HAMAP-Rule" id="MF_00087"/>
    </source>
</evidence>
<comment type="miscellaneous">
    <text evidence="8">During catalysis, the active site Cys acts as a nucleophile attacking the alpha-carbonyl group of tRNA-bound glutamate with the formation of a thioester intermediate between enzyme and glutamate, and the concomitant release of tRNA(Glu). The thioester intermediate is finally reduced by direct hydride transfer from NADPH, to form the product GSA.</text>
</comment>
<dbReference type="Gene3D" id="3.40.50.720">
    <property type="entry name" value="NAD(P)-binding Rossmann-like Domain"/>
    <property type="match status" value="1"/>
</dbReference>
<evidence type="ECO:0000256" key="2">
    <source>
        <dbReference type="ARBA" id="ARBA00005916"/>
    </source>
</evidence>
<feature type="site" description="Important for activity" evidence="8 12">
    <location>
        <position position="103"/>
    </location>
</feature>
<dbReference type="FunFam" id="3.30.460.30:FF:000001">
    <property type="entry name" value="Glutamyl-tRNA reductase"/>
    <property type="match status" value="1"/>
</dbReference>
<dbReference type="SUPFAM" id="SSF51735">
    <property type="entry name" value="NAD(P)-binding Rossmann-fold domains"/>
    <property type="match status" value="1"/>
</dbReference>
<comment type="subunit">
    <text evidence="8">Homodimer.</text>
</comment>
<dbReference type="Pfam" id="PF05201">
    <property type="entry name" value="GlutR_N"/>
    <property type="match status" value="1"/>
</dbReference>
<dbReference type="HOGENOM" id="CLU_035113_2_2_10"/>
<feature type="domain" description="Tetrapyrrole biosynthesis glutamyl-tRNA reductase dimerisation" evidence="14">
    <location>
        <begin position="322"/>
        <end position="414"/>
    </location>
</feature>
<organism evidence="17 18">
    <name type="scientific">Owenweeksia hongkongensis (strain DSM 17368 / CIP 108786 / JCM 12287 / NRRL B-23963 / UST20020801)</name>
    <dbReference type="NCBI Taxonomy" id="926562"/>
    <lineage>
        <taxon>Bacteria</taxon>
        <taxon>Pseudomonadati</taxon>
        <taxon>Bacteroidota</taxon>
        <taxon>Flavobacteriia</taxon>
        <taxon>Flavobacteriales</taxon>
        <taxon>Owenweeksiaceae</taxon>
        <taxon>Owenweeksia</taxon>
    </lineage>
</organism>
<feature type="binding site" evidence="8 11">
    <location>
        <begin position="196"/>
        <end position="201"/>
    </location>
    <ligand>
        <name>NADP(+)</name>
        <dbReference type="ChEBI" id="CHEBI:58349"/>
    </ligand>
</feature>
<dbReference type="GO" id="GO:0008883">
    <property type="term" value="F:glutamyl-tRNA reductase activity"/>
    <property type="evidence" value="ECO:0007669"/>
    <property type="project" value="UniProtKB-UniRule"/>
</dbReference>
<proteinExistence type="inferred from homology"/>
<dbReference type="PANTHER" id="PTHR43013:SF1">
    <property type="entry name" value="GLUTAMYL-TRNA REDUCTASE"/>
    <property type="match status" value="1"/>
</dbReference>
<dbReference type="Proteomes" id="UP000005631">
    <property type="component" value="Chromosome"/>
</dbReference>
<evidence type="ECO:0000256" key="9">
    <source>
        <dbReference type="PIRSR" id="PIRSR000445-1"/>
    </source>
</evidence>
<dbReference type="InterPro" id="IPR036343">
    <property type="entry name" value="GluRdtase_N_sf"/>
</dbReference>
<feature type="binding site" evidence="8 10">
    <location>
        <position position="124"/>
    </location>
    <ligand>
        <name>substrate</name>
    </ligand>
</feature>
<protein>
    <recommendedName>
        <fullName evidence="3 8">Glutamyl-tRNA reductase</fullName>
        <shortName evidence="8">GluTR</shortName>
        <ecNumber evidence="3 8">1.2.1.70</ecNumber>
    </recommendedName>
</protein>
<dbReference type="InterPro" id="IPR015896">
    <property type="entry name" value="4pyrrol_synth_GluRdtase_dimer"/>
</dbReference>
<gene>
    <name evidence="8" type="primary">hemA</name>
    <name evidence="17" type="ordered locus">Oweho_1535</name>
</gene>
<dbReference type="EMBL" id="CP003156">
    <property type="protein sequence ID" value="AEV32525.1"/>
    <property type="molecule type" value="Genomic_DNA"/>
</dbReference>